<dbReference type="AlphaFoldDB" id="A0A1F4ZSY5"/>
<accession>A0A1F4ZSY5</accession>
<reference evidence="1 2" key="1">
    <citation type="journal article" date="2016" name="Nat. Commun.">
        <title>Thousands of microbial genomes shed light on interconnected biogeochemical processes in an aquifer system.</title>
        <authorList>
            <person name="Anantharaman K."/>
            <person name="Brown C.T."/>
            <person name="Hug L.A."/>
            <person name="Sharon I."/>
            <person name="Castelle C.J."/>
            <person name="Probst A.J."/>
            <person name="Thomas B.C."/>
            <person name="Singh A."/>
            <person name="Wilkins M.J."/>
            <person name="Karaoz U."/>
            <person name="Brodie E.L."/>
            <person name="Williams K.H."/>
            <person name="Hubbard S.S."/>
            <person name="Banfield J.F."/>
        </authorList>
    </citation>
    <scope>NUCLEOTIDE SEQUENCE [LARGE SCALE GENOMIC DNA]</scope>
</reference>
<comment type="caution">
    <text evidence="1">The sequence shown here is derived from an EMBL/GenBank/DDBJ whole genome shotgun (WGS) entry which is preliminary data.</text>
</comment>
<dbReference type="EMBL" id="MEXR01000031">
    <property type="protein sequence ID" value="OGD09553.1"/>
    <property type="molecule type" value="Genomic_DNA"/>
</dbReference>
<gene>
    <name evidence="1" type="ORF">A2397_03995</name>
</gene>
<proteinExistence type="predicted"/>
<sequence length="231" mass="24532">MLRRVLMVLTVFLGVFLLAPARTRAALPKLEIKFEGKNLTTGSDWQSPVKTSPGDLVRFRATLVNTVPGTIVRDLTVRIPLFKSRAVTQIPHVQTRANNVTTRIEELVVEIDKGAAMEYVAGSGSLQVAGVTSKLSPDTVTDNVTLREIKIGDLSSGEGNAAVISFEAKSTIASEVTAVATSDNAATVSAVAKVTPKTGVGDFIPAGALTWLGWGAFGWGLKRVARSILEM</sequence>
<organism evidence="1 2">
    <name type="scientific">Candidatus Amesbacteria bacterium RIFOXYB1_FULL_44_23</name>
    <dbReference type="NCBI Taxonomy" id="1797263"/>
    <lineage>
        <taxon>Bacteria</taxon>
        <taxon>Candidatus Amesiibacteriota</taxon>
    </lineage>
</organism>
<name>A0A1F4ZSY5_9BACT</name>
<evidence type="ECO:0000313" key="2">
    <source>
        <dbReference type="Proteomes" id="UP000176424"/>
    </source>
</evidence>
<protein>
    <submittedName>
        <fullName evidence="1">Uncharacterized protein</fullName>
    </submittedName>
</protein>
<dbReference type="Proteomes" id="UP000176424">
    <property type="component" value="Unassembled WGS sequence"/>
</dbReference>
<dbReference type="STRING" id="1797263.A2397_03995"/>
<evidence type="ECO:0000313" key="1">
    <source>
        <dbReference type="EMBL" id="OGD09553.1"/>
    </source>
</evidence>